<reference evidence="6" key="1">
    <citation type="submission" date="2015-07" db="EMBL/GenBank/DDBJ databases">
        <title>Adaptation to a free-living lifestyle via gene acquisitions in the diplomonad Trepomonas sp. PC1.</title>
        <authorList>
            <person name="Xu F."/>
            <person name="Jerlstrom-Hultqvist J."/>
            <person name="Kolisko M."/>
            <person name="Simpson A.G.B."/>
            <person name="Roger A.J."/>
            <person name="Svard S.G."/>
            <person name="Andersson J.O."/>
        </authorList>
    </citation>
    <scope>NUCLEOTIDE SEQUENCE</scope>
    <source>
        <strain evidence="6">PC1</strain>
    </source>
</reference>
<evidence type="ECO:0000256" key="2">
    <source>
        <dbReference type="ARBA" id="ARBA00022768"/>
    </source>
</evidence>
<gene>
    <name evidence="6" type="ORF">TPC1_13238</name>
</gene>
<dbReference type="InterPro" id="IPR049720">
    <property type="entry name" value="EF1B_bsu/dsu"/>
</dbReference>
<evidence type="ECO:0000259" key="5">
    <source>
        <dbReference type="SMART" id="SM00888"/>
    </source>
</evidence>
<proteinExistence type="inferred from homology"/>
<dbReference type="SMART" id="SM00888">
    <property type="entry name" value="EF1_GNE"/>
    <property type="match status" value="1"/>
</dbReference>
<evidence type="ECO:0000256" key="4">
    <source>
        <dbReference type="SAM" id="MobiDB-lite"/>
    </source>
</evidence>
<dbReference type="PANTHER" id="PTHR11595:SF21">
    <property type="entry name" value="ELONGATION FACTOR 1-BETA"/>
    <property type="match status" value="1"/>
</dbReference>
<dbReference type="AlphaFoldDB" id="A0A146KBN3"/>
<organism evidence="6">
    <name type="scientific">Trepomonas sp. PC1</name>
    <dbReference type="NCBI Taxonomy" id="1076344"/>
    <lineage>
        <taxon>Eukaryota</taxon>
        <taxon>Metamonada</taxon>
        <taxon>Diplomonadida</taxon>
        <taxon>Hexamitidae</taxon>
        <taxon>Hexamitinae</taxon>
        <taxon>Trepomonas</taxon>
    </lineage>
</organism>
<accession>A0A146KBN3</accession>
<dbReference type="EMBL" id="GDID01002403">
    <property type="protein sequence ID" value="JAP94203.1"/>
    <property type="molecule type" value="Transcribed_RNA"/>
</dbReference>
<name>A0A146KBN3_9EUKA</name>
<dbReference type="InterPro" id="IPR014717">
    <property type="entry name" value="Transl_elong_EF1B/ribsomal_bS6"/>
</dbReference>
<evidence type="ECO:0000256" key="1">
    <source>
        <dbReference type="ARBA" id="ARBA00007411"/>
    </source>
</evidence>
<dbReference type="SUPFAM" id="SSF54984">
    <property type="entry name" value="eEF-1beta-like"/>
    <property type="match status" value="1"/>
</dbReference>
<evidence type="ECO:0000256" key="3">
    <source>
        <dbReference type="ARBA" id="ARBA00022917"/>
    </source>
</evidence>
<feature type="compositionally biased region" description="Acidic residues" evidence="4">
    <location>
        <begin position="87"/>
        <end position="103"/>
    </location>
</feature>
<comment type="similarity">
    <text evidence="1">Belongs to the EF-1-beta/EF-1-delta family.</text>
</comment>
<dbReference type="GO" id="GO:0005853">
    <property type="term" value="C:eukaryotic translation elongation factor 1 complex"/>
    <property type="evidence" value="ECO:0007669"/>
    <property type="project" value="InterPro"/>
</dbReference>
<dbReference type="InterPro" id="IPR036282">
    <property type="entry name" value="Glutathione-S-Trfase_C_sf"/>
</dbReference>
<feature type="domain" description="Translation elongation factor EF1B beta/delta subunit guanine nucleotide exchange" evidence="5">
    <location>
        <begin position="131"/>
        <end position="220"/>
    </location>
</feature>
<keyword evidence="3" id="KW-0648">Protein biosynthesis</keyword>
<evidence type="ECO:0000313" key="6">
    <source>
        <dbReference type="EMBL" id="JAP94203.1"/>
    </source>
</evidence>
<dbReference type="InterPro" id="IPR036219">
    <property type="entry name" value="eEF-1beta-like_sf"/>
</dbReference>
<feature type="region of interest" description="Disordered" evidence="4">
    <location>
        <begin position="85"/>
        <end position="111"/>
    </location>
</feature>
<sequence length="221" mass="25200">GNLQNLNTHLADKAFVNGFIVSKSDCGIMMKVMMLEVPKDLVHVNRWLKQMMSYSFAEMKQFEGECCCCKKNSCCDEEKKAVQKEEKEEEGFNLDSDSESEDEETKKKMEETRKKIAEAKAQGKKAKKVERSMLVLHIKPWEDTTNMQEILDTITTKVQMEGLIWGKGELQDGPYNIKYVAIACIVVDDLCSTDELQENIINAYGDDVLQNADIISFNKCE</sequence>
<dbReference type="Pfam" id="PF00736">
    <property type="entry name" value="EF1_GNE"/>
    <property type="match status" value="1"/>
</dbReference>
<dbReference type="GO" id="GO:0005829">
    <property type="term" value="C:cytosol"/>
    <property type="evidence" value="ECO:0007669"/>
    <property type="project" value="TreeGrafter"/>
</dbReference>
<dbReference type="CDD" id="cd00292">
    <property type="entry name" value="EF1B"/>
    <property type="match status" value="1"/>
</dbReference>
<dbReference type="Gene3D" id="3.30.70.60">
    <property type="match status" value="1"/>
</dbReference>
<dbReference type="GO" id="GO:0003746">
    <property type="term" value="F:translation elongation factor activity"/>
    <property type="evidence" value="ECO:0007669"/>
    <property type="project" value="UniProtKB-KW"/>
</dbReference>
<protein>
    <submittedName>
        <fullName evidence="6">Translation elongation factor 1-beta</fullName>
    </submittedName>
</protein>
<keyword evidence="2 6" id="KW-0251">Elongation factor</keyword>
<dbReference type="SUPFAM" id="SSF47616">
    <property type="entry name" value="GST C-terminal domain-like"/>
    <property type="match status" value="1"/>
</dbReference>
<dbReference type="PANTHER" id="PTHR11595">
    <property type="entry name" value="EF-HAND AND COILED-COIL DOMAIN-CONTAINING FAMILY MEMBER"/>
    <property type="match status" value="1"/>
</dbReference>
<dbReference type="FunFam" id="3.30.70.60:FF:000001">
    <property type="entry name" value="Elongation factor 1-beta 1 like"/>
    <property type="match status" value="1"/>
</dbReference>
<dbReference type="GO" id="GO:0005085">
    <property type="term" value="F:guanyl-nucleotide exchange factor activity"/>
    <property type="evidence" value="ECO:0007669"/>
    <property type="project" value="TreeGrafter"/>
</dbReference>
<dbReference type="InterPro" id="IPR014038">
    <property type="entry name" value="EF1B_bsu/dsu_GNE"/>
</dbReference>
<feature type="non-terminal residue" evidence="6">
    <location>
        <position position="1"/>
    </location>
</feature>